<evidence type="ECO:0000313" key="4">
    <source>
        <dbReference type="EMBL" id="ADI02377.1"/>
    </source>
</evidence>
<accession>D7CNU2</accession>
<reference evidence="5" key="1">
    <citation type="journal article" date="2010" name="Stand. Genomic Sci.">
        <title>Complete genome sequence of Syntrophothermus lipocalidus type strain (TGB-C1T).</title>
        <authorList>
            <consortium name="US DOE Joint Genome Institute (JGI-PGF)"/>
            <person name="Djao O."/>
            <person name="Zhang X."/>
            <person name="Lucas S."/>
            <person name="Lapidus A."/>
            <person name="Glavina Del Rio T."/>
            <person name="Nolan M."/>
            <person name="Tice H."/>
            <person name="Cheng J."/>
            <person name="Han C."/>
            <person name="Tapia R."/>
            <person name="Goodwin L."/>
            <person name="Pitluck S."/>
            <person name="Liolios K."/>
            <person name="Ivanova N."/>
            <person name="Mavromatis K."/>
            <person name="Mikhailova N."/>
            <person name="Ovchinnikova G."/>
            <person name="Pati A."/>
            <person name="Brambilla E."/>
            <person name="Chen A."/>
            <person name="Palaniappan K."/>
            <person name="Land M."/>
            <person name="Hauser L."/>
            <person name="Chang Y."/>
            <person name="Jeffries C."/>
            <person name="Rohde M."/>
            <person name="Sikorski J."/>
            <person name="Spring S."/>
            <person name="Goker M."/>
            <person name="Detter J."/>
            <person name="Woyke T."/>
            <person name="Bristow J."/>
            <person name="Eisen J."/>
            <person name="Markowitz V."/>
            <person name="Hugenholtz P."/>
            <person name="Kyrpides N."/>
            <person name="Klenk H."/>
        </authorList>
    </citation>
    <scope>NUCLEOTIDE SEQUENCE [LARGE SCALE GENOMIC DNA]</scope>
    <source>
        <strain evidence="5">DSM 12680 / TGB-C1</strain>
    </source>
</reference>
<dbReference type="InterPro" id="IPR007159">
    <property type="entry name" value="SpoVT-AbrB_dom"/>
</dbReference>
<feature type="domain" description="SpoVT-AbrB" evidence="3">
    <location>
        <begin position="8"/>
        <end position="53"/>
    </location>
</feature>
<dbReference type="SMART" id="SM00966">
    <property type="entry name" value="SpoVT_AbrB"/>
    <property type="match status" value="1"/>
</dbReference>
<proteinExistence type="predicted"/>
<feature type="coiled-coil region" evidence="2">
    <location>
        <begin position="63"/>
        <end position="90"/>
    </location>
</feature>
<dbReference type="AlphaFoldDB" id="D7CNU2"/>
<protein>
    <submittedName>
        <fullName evidence="4">Transcriptional regulator, AbrB family</fullName>
    </submittedName>
</protein>
<evidence type="ECO:0000259" key="3">
    <source>
        <dbReference type="PROSITE" id="PS51740"/>
    </source>
</evidence>
<dbReference type="EMBL" id="CP002048">
    <property type="protein sequence ID" value="ADI02377.1"/>
    <property type="molecule type" value="Genomic_DNA"/>
</dbReference>
<dbReference type="InterPro" id="IPR037914">
    <property type="entry name" value="SpoVT-AbrB_sf"/>
</dbReference>
<reference evidence="4 5" key="2">
    <citation type="journal article" date="2010" name="Stand. Genomic Sci.">
        <title>Complete genome sequence of Syntrophothermus lipocalidus type strain (TGB-C1).</title>
        <authorList>
            <person name="Djao O.D."/>
            <person name="Zhang X."/>
            <person name="Lucas S."/>
            <person name="Lapidus A."/>
            <person name="Del Rio T.G."/>
            <person name="Nolan M."/>
            <person name="Tice H."/>
            <person name="Cheng J.F."/>
            <person name="Han C."/>
            <person name="Tapia R."/>
            <person name="Goodwin L."/>
            <person name="Pitluck S."/>
            <person name="Liolios K."/>
            <person name="Ivanova N."/>
            <person name="Mavromatis K."/>
            <person name="Mikhailova N."/>
            <person name="Ovchinnikova G."/>
            <person name="Pati A."/>
            <person name="Brambilla E."/>
            <person name="Chen A."/>
            <person name="Palaniappan K."/>
            <person name="Land M."/>
            <person name="Hauser L."/>
            <person name="Chang Y.J."/>
            <person name="Jeffries C.D."/>
            <person name="Rohde M."/>
            <person name="Sikorski J."/>
            <person name="Spring S."/>
            <person name="Goker M."/>
            <person name="Detter J.C."/>
            <person name="Woyke T."/>
            <person name="Bristow J."/>
            <person name="Eisen J.A."/>
            <person name="Markowitz V."/>
            <person name="Hugenholtz P."/>
            <person name="Kyrpides N.C."/>
            <person name="Klenk H.P."/>
        </authorList>
    </citation>
    <scope>NUCLEOTIDE SEQUENCE [LARGE SCALE GENOMIC DNA]</scope>
    <source>
        <strain evidence="5">DSM 12680 / TGB-C1</strain>
    </source>
</reference>
<keyword evidence="1" id="KW-0238">DNA-binding</keyword>
<sequence>MNPAGQETKKVRVWGKGQFTIPAEFRKDLNIDEDTVLEVFRAGRAIIAMPEPLTVGKLASSVLKEMKRNNIQLEDLLKELREGHHEYEAD</sequence>
<keyword evidence="2" id="KW-0175">Coiled coil</keyword>
<dbReference type="Proteomes" id="UP000000378">
    <property type="component" value="Chromosome"/>
</dbReference>
<dbReference type="Gene3D" id="2.10.260.10">
    <property type="match status" value="1"/>
</dbReference>
<dbReference type="SUPFAM" id="SSF89447">
    <property type="entry name" value="AbrB/MazE/MraZ-like"/>
    <property type="match status" value="1"/>
</dbReference>
<dbReference type="HOGENOM" id="CLU_2439731_0_0_9"/>
<dbReference type="KEGG" id="slp:Slip_1618"/>
<name>D7CNU2_SYNLT</name>
<dbReference type="GO" id="GO:0003677">
    <property type="term" value="F:DNA binding"/>
    <property type="evidence" value="ECO:0007669"/>
    <property type="project" value="UniProtKB-UniRule"/>
</dbReference>
<evidence type="ECO:0000256" key="2">
    <source>
        <dbReference type="SAM" id="Coils"/>
    </source>
</evidence>
<dbReference type="PROSITE" id="PS51740">
    <property type="entry name" value="SPOVT_ABRB"/>
    <property type="match status" value="1"/>
</dbReference>
<organism evidence="4 5">
    <name type="scientific">Syntrophothermus lipocalidus (strain DSM 12680 / TGB-C1)</name>
    <dbReference type="NCBI Taxonomy" id="643648"/>
    <lineage>
        <taxon>Bacteria</taxon>
        <taxon>Bacillati</taxon>
        <taxon>Bacillota</taxon>
        <taxon>Clostridia</taxon>
        <taxon>Eubacteriales</taxon>
        <taxon>Syntrophomonadaceae</taxon>
        <taxon>Syntrophothermus</taxon>
    </lineage>
</organism>
<dbReference type="eggNOG" id="COG2002">
    <property type="taxonomic scope" value="Bacteria"/>
</dbReference>
<dbReference type="RefSeq" id="WP_013175779.1">
    <property type="nucleotide sequence ID" value="NC_014220.1"/>
</dbReference>
<evidence type="ECO:0000256" key="1">
    <source>
        <dbReference type="PROSITE-ProRule" id="PRU01076"/>
    </source>
</evidence>
<gene>
    <name evidence="4" type="ordered locus">Slip_1618</name>
</gene>
<keyword evidence="5" id="KW-1185">Reference proteome</keyword>
<dbReference type="Pfam" id="PF04014">
    <property type="entry name" value="MazE_antitoxin"/>
    <property type="match status" value="1"/>
</dbReference>
<evidence type="ECO:0000313" key="5">
    <source>
        <dbReference type="Proteomes" id="UP000000378"/>
    </source>
</evidence>